<dbReference type="Proteomes" id="UP001196413">
    <property type="component" value="Unassembled WGS sequence"/>
</dbReference>
<sequence length="219" mass="22984">MKRLTDSSVISLVAVVSTVLGCGVMPAGQASTRTFNVSGFTLPVGMAYSTAPDVQAQFPGIATSEGGAQAFVQRLVIQTVFDVLESQARSALLPDAVISAILGQLTVNISYRPLACVKASPGLMGQLANAMEERCIIVSNTVTGICKMVMDLMCTKAINVVSIPSQQFTISGSLMTTNIIMANWSRMMWQSVVNRAVRTLATGPLGSHFFSASATVGGN</sequence>
<dbReference type="EMBL" id="JAHQIW010006354">
    <property type="protein sequence ID" value="KAJ1368921.1"/>
    <property type="molecule type" value="Genomic_DNA"/>
</dbReference>
<keyword evidence="1" id="KW-0732">Signal</keyword>
<evidence type="ECO:0000256" key="1">
    <source>
        <dbReference type="SAM" id="SignalP"/>
    </source>
</evidence>
<reference evidence="2" key="1">
    <citation type="submission" date="2021-06" db="EMBL/GenBank/DDBJ databases">
        <title>Parelaphostrongylus tenuis whole genome reference sequence.</title>
        <authorList>
            <person name="Garwood T.J."/>
            <person name="Larsen P.A."/>
            <person name="Fountain-Jones N.M."/>
            <person name="Garbe J.R."/>
            <person name="Macchietto M.G."/>
            <person name="Kania S.A."/>
            <person name="Gerhold R.W."/>
            <person name="Richards J.E."/>
            <person name="Wolf T.M."/>
        </authorList>
    </citation>
    <scope>NUCLEOTIDE SEQUENCE</scope>
    <source>
        <strain evidence="2">MNPRO001-30</strain>
        <tissue evidence="2">Meninges</tissue>
    </source>
</reference>
<comment type="caution">
    <text evidence="2">The sequence shown here is derived from an EMBL/GenBank/DDBJ whole genome shotgun (WGS) entry which is preliminary data.</text>
</comment>
<name>A0AAD5R3X1_PARTN</name>
<feature type="signal peptide" evidence="1">
    <location>
        <begin position="1"/>
        <end position="21"/>
    </location>
</feature>
<evidence type="ECO:0000313" key="3">
    <source>
        <dbReference type="Proteomes" id="UP001196413"/>
    </source>
</evidence>
<evidence type="ECO:0000313" key="2">
    <source>
        <dbReference type="EMBL" id="KAJ1368921.1"/>
    </source>
</evidence>
<feature type="chain" id="PRO_5042278570" description="Secreted protein" evidence="1">
    <location>
        <begin position="22"/>
        <end position="219"/>
    </location>
</feature>
<gene>
    <name evidence="2" type="ORF">KIN20_030281</name>
</gene>
<evidence type="ECO:0008006" key="4">
    <source>
        <dbReference type="Google" id="ProtNLM"/>
    </source>
</evidence>
<organism evidence="2 3">
    <name type="scientific">Parelaphostrongylus tenuis</name>
    <name type="common">Meningeal worm</name>
    <dbReference type="NCBI Taxonomy" id="148309"/>
    <lineage>
        <taxon>Eukaryota</taxon>
        <taxon>Metazoa</taxon>
        <taxon>Ecdysozoa</taxon>
        <taxon>Nematoda</taxon>
        <taxon>Chromadorea</taxon>
        <taxon>Rhabditida</taxon>
        <taxon>Rhabditina</taxon>
        <taxon>Rhabditomorpha</taxon>
        <taxon>Strongyloidea</taxon>
        <taxon>Metastrongylidae</taxon>
        <taxon>Parelaphostrongylus</taxon>
    </lineage>
</organism>
<proteinExistence type="predicted"/>
<dbReference type="PROSITE" id="PS51257">
    <property type="entry name" value="PROKAR_LIPOPROTEIN"/>
    <property type="match status" value="1"/>
</dbReference>
<accession>A0AAD5R3X1</accession>
<dbReference type="AlphaFoldDB" id="A0AAD5R3X1"/>
<protein>
    <recommendedName>
        <fullName evidence="4">Secreted protein</fullName>
    </recommendedName>
</protein>
<keyword evidence="3" id="KW-1185">Reference proteome</keyword>